<comment type="caution">
    <text evidence="2">The sequence shown here is derived from an EMBL/GenBank/DDBJ whole genome shotgun (WGS) entry which is preliminary data.</text>
</comment>
<accession>A0ABQ8S7R9</accession>
<protein>
    <submittedName>
        <fullName evidence="2">Uncharacterized protein</fullName>
    </submittedName>
</protein>
<feature type="region of interest" description="Disordered" evidence="1">
    <location>
        <begin position="59"/>
        <end position="78"/>
    </location>
</feature>
<organism evidence="2 3">
    <name type="scientific">Periplaneta americana</name>
    <name type="common">American cockroach</name>
    <name type="synonym">Blatta americana</name>
    <dbReference type="NCBI Taxonomy" id="6978"/>
    <lineage>
        <taxon>Eukaryota</taxon>
        <taxon>Metazoa</taxon>
        <taxon>Ecdysozoa</taxon>
        <taxon>Arthropoda</taxon>
        <taxon>Hexapoda</taxon>
        <taxon>Insecta</taxon>
        <taxon>Pterygota</taxon>
        <taxon>Neoptera</taxon>
        <taxon>Polyneoptera</taxon>
        <taxon>Dictyoptera</taxon>
        <taxon>Blattodea</taxon>
        <taxon>Blattoidea</taxon>
        <taxon>Blattidae</taxon>
        <taxon>Blattinae</taxon>
        <taxon>Periplaneta</taxon>
    </lineage>
</organism>
<evidence type="ECO:0000256" key="1">
    <source>
        <dbReference type="SAM" id="MobiDB-lite"/>
    </source>
</evidence>
<sequence length="137" mass="15231">MGHSPAIHPLYAEPESRKVNGHICMMISDNGNTGTLCEGGGDQTRDVPTAVLTSVGQMDIPSYHVGPPHRKETSGQTSAEMGRLLQRTGRSTMVQRGKRQKKVETTRETFVHRQEVVKGSERTIVKEIKVPRLKYHV</sequence>
<name>A0ABQ8S7R9_PERAM</name>
<gene>
    <name evidence="2" type="ORF">ANN_22181</name>
</gene>
<dbReference type="EMBL" id="JAJSOF020000033">
    <property type="protein sequence ID" value="KAJ4429977.1"/>
    <property type="molecule type" value="Genomic_DNA"/>
</dbReference>
<proteinExistence type="predicted"/>
<evidence type="ECO:0000313" key="3">
    <source>
        <dbReference type="Proteomes" id="UP001148838"/>
    </source>
</evidence>
<keyword evidence="3" id="KW-1185">Reference proteome</keyword>
<feature type="region of interest" description="Disordered" evidence="1">
    <location>
        <begin position="85"/>
        <end position="104"/>
    </location>
</feature>
<reference evidence="2 3" key="1">
    <citation type="journal article" date="2022" name="Allergy">
        <title>Genome assembly and annotation of Periplaneta americana reveal a comprehensive cockroach allergen profile.</title>
        <authorList>
            <person name="Wang L."/>
            <person name="Xiong Q."/>
            <person name="Saelim N."/>
            <person name="Wang L."/>
            <person name="Nong W."/>
            <person name="Wan A.T."/>
            <person name="Shi M."/>
            <person name="Liu X."/>
            <person name="Cao Q."/>
            <person name="Hui J.H.L."/>
            <person name="Sookrung N."/>
            <person name="Leung T.F."/>
            <person name="Tungtrongchitr A."/>
            <person name="Tsui S.K.W."/>
        </authorList>
    </citation>
    <scope>NUCLEOTIDE SEQUENCE [LARGE SCALE GENOMIC DNA]</scope>
    <source>
        <strain evidence="2">PWHHKU_190912</strain>
    </source>
</reference>
<evidence type="ECO:0000313" key="2">
    <source>
        <dbReference type="EMBL" id="KAJ4429977.1"/>
    </source>
</evidence>
<dbReference type="Proteomes" id="UP001148838">
    <property type="component" value="Unassembled WGS sequence"/>
</dbReference>